<feature type="region of interest" description="Disordered" evidence="1">
    <location>
        <begin position="27"/>
        <end position="60"/>
    </location>
</feature>
<evidence type="ECO:0000313" key="2">
    <source>
        <dbReference type="EMBL" id="KIM64673.1"/>
    </source>
</evidence>
<proteinExistence type="predicted"/>
<name>A0A0C2ZT38_9AGAM</name>
<dbReference type="EMBL" id="KN822027">
    <property type="protein sequence ID" value="KIM64673.1"/>
    <property type="molecule type" value="Genomic_DNA"/>
</dbReference>
<evidence type="ECO:0000313" key="3">
    <source>
        <dbReference type="Proteomes" id="UP000053989"/>
    </source>
</evidence>
<accession>A0A0C2ZT38</accession>
<reference evidence="3" key="2">
    <citation type="submission" date="2015-01" db="EMBL/GenBank/DDBJ databases">
        <title>Evolutionary Origins and Diversification of the Mycorrhizal Mutualists.</title>
        <authorList>
            <consortium name="DOE Joint Genome Institute"/>
            <consortium name="Mycorrhizal Genomics Consortium"/>
            <person name="Kohler A."/>
            <person name="Kuo A."/>
            <person name="Nagy L.G."/>
            <person name="Floudas D."/>
            <person name="Copeland A."/>
            <person name="Barry K.W."/>
            <person name="Cichocki N."/>
            <person name="Veneault-Fourrey C."/>
            <person name="LaButti K."/>
            <person name="Lindquist E.A."/>
            <person name="Lipzen A."/>
            <person name="Lundell T."/>
            <person name="Morin E."/>
            <person name="Murat C."/>
            <person name="Riley R."/>
            <person name="Ohm R."/>
            <person name="Sun H."/>
            <person name="Tunlid A."/>
            <person name="Henrissat B."/>
            <person name="Grigoriev I.V."/>
            <person name="Hibbett D.S."/>
            <person name="Martin F."/>
        </authorList>
    </citation>
    <scope>NUCLEOTIDE SEQUENCE [LARGE SCALE GENOMIC DNA]</scope>
    <source>
        <strain evidence="3">Foug A</strain>
    </source>
</reference>
<gene>
    <name evidence="2" type="ORF">SCLCIDRAFT_1213190</name>
</gene>
<dbReference type="AlphaFoldDB" id="A0A0C2ZT38"/>
<organism evidence="2 3">
    <name type="scientific">Scleroderma citrinum Foug A</name>
    <dbReference type="NCBI Taxonomy" id="1036808"/>
    <lineage>
        <taxon>Eukaryota</taxon>
        <taxon>Fungi</taxon>
        <taxon>Dikarya</taxon>
        <taxon>Basidiomycota</taxon>
        <taxon>Agaricomycotina</taxon>
        <taxon>Agaricomycetes</taxon>
        <taxon>Agaricomycetidae</taxon>
        <taxon>Boletales</taxon>
        <taxon>Sclerodermatineae</taxon>
        <taxon>Sclerodermataceae</taxon>
        <taxon>Scleroderma</taxon>
    </lineage>
</organism>
<dbReference type="HOGENOM" id="CLU_2484637_0_0_1"/>
<keyword evidence="3" id="KW-1185">Reference proteome</keyword>
<protein>
    <submittedName>
        <fullName evidence="2">Uncharacterized protein</fullName>
    </submittedName>
</protein>
<dbReference type="Proteomes" id="UP000053989">
    <property type="component" value="Unassembled WGS sequence"/>
</dbReference>
<evidence type="ECO:0000256" key="1">
    <source>
        <dbReference type="SAM" id="MobiDB-lite"/>
    </source>
</evidence>
<sequence length="87" mass="9582">MWLDATIQNELHSPGWHEITPEIEQRYTDRGLGDTIGKGSTTDAAGPGTGPRHKSQHAEHRCCAEQFVTSLFSADQRFGESNIDDNG</sequence>
<dbReference type="InParanoid" id="A0A0C2ZT38"/>
<reference evidence="2 3" key="1">
    <citation type="submission" date="2014-04" db="EMBL/GenBank/DDBJ databases">
        <authorList>
            <consortium name="DOE Joint Genome Institute"/>
            <person name="Kuo A."/>
            <person name="Kohler A."/>
            <person name="Nagy L.G."/>
            <person name="Floudas D."/>
            <person name="Copeland A."/>
            <person name="Barry K.W."/>
            <person name="Cichocki N."/>
            <person name="Veneault-Fourrey C."/>
            <person name="LaButti K."/>
            <person name="Lindquist E.A."/>
            <person name="Lipzen A."/>
            <person name="Lundell T."/>
            <person name="Morin E."/>
            <person name="Murat C."/>
            <person name="Sun H."/>
            <person name="Tunlid A."/>
            <person name="Henrissat B."/>
            <person name="Grigoriev I.V."/>
            <person name="Hibbett D.S."/>
            <person name="Martin F."/>
            <person name="Nordberg H.P."/>
            <person name="Cantor M.N."/>
            <person name="Hua S.X."/>
        </authorList>
    </citation>
    <scope>NUCLEOTIDE SEQUENCE [LARGE SCALE GENOMIC DNA]</scope>
    <source>
        <strain evidence="2 3">Foug A</strain>
    </source>
</reference>